<keyword evidence="3" id="KW-1185">Reference proteome</keyword>
<proteinExistence type="predicted"/>
<name>A0A542EQL4_9ACTN</name>
<feature type="compositionally biased region" description="Basic and acidic residues" evidence="1">
    <location>
        <begin position="204"/>
        <end position="213"/>
    </location>
</feature>
<feature type="region of interest" description="Disordered" evidence="1">
    <location>
        <begin position="204"/>
        <end position="257"/>
    </location>
</feature>
<dbReference type="EMBL" id="VFMM01000001">
    <property type="protein sequence ID" value="TQJ17609.1"/>
    <property type="molecule type" value="Genomic_DNA"/>
</dbReference>
<protein>
    <submittedName>
        <fullName evidence="2">Uncharacterized protein</fullName>
    </submittedName>
</protein>
<dbReference type="OrthoDB" id="3821116at2"/>
<organism evidence="2 3">
    <name type="scientific">Kribbella jejuensis</name>
    <dbReference type="NCBI Taxonomy" id="236068"/>
    <lineage>
        <taxon>Bacteria</taxon>
        <taxon>Bacillati</taxon>
        <taxon>Actinomycetota</taxon>
        <taxon>Actinomycetes</taxon>
        <taxon>Propionibacteriales</taxon>
        <taxon>Kribbellaceae</taxon>
        <taxon>Kribbella</taxon>
    </lineage>
</organism>
<evidence type="ECO:0000256" key="1">
    <source>
        <dbReference type="SAM" id="MobiDB-lite"/>
    </source>
</evidence>
<dbReference type="AlphaFoldDB" id="A0A542EQL4"/>
<sequence length="257" mass="28422">MGRKRANADAAAQREWELGIDWARWLIDGNTPRPLQVYGVVLEPGEVAYLQTTAQYSRLYGGDGRYRQSGGFFIGNPTLVVGMMAANAALNAGRKAAAKRDLQPSWRDLQEVPVLATNLRLMCNLPQKGWMSFYYSAVQEFYPDTANWMITFGFQNAVPLRIAGLTTPTLAVLTAWCVHGNGRWQGEPGIAPLLQAALGARRADPGNEVHDSYPHQLSDESSGTYATDDYPSRNEPSSDYPPGEYPPGDPWGRDPWE</sequence>
<dbReference type="Proteomes" id="UP000316298">
    <property type="component" value="Unassembled WGS sequence"/>
</dbReference>
<accession>A0A542EQL4</accession>
<evidence type="ECO:0000313" key="3">
    <source>
        <dbReference type="Proteomes" id="UP000316298"/>
    </source>
</evidence>
<dbReference type="RefSeq" id="WP_141854171.1">
    <property type="nucleotide sequence ID" value="NZ_BAAAKA010000019.1"/>
</dbReference>
<evidence type="ECO:0000313" key="2">
    <source>
        <dbReference type="EMBL" id="TQJ17609.1"/>
    </source>
</evidence>
<reference evidence="2 3" key="1">
    <citation type="submission" date="2019-06" db="EMBL/GenBank/DDBJ databases">
        <title>Sequencing the genomes of 1000 actinobacteria strains.</title>
        <authorList>
            <person name="Klenk H.-P."/>
        </authorList>
    </citation>
    <scope>NUCLEOTIDE SEQUENCE [LARGE SCALE GENOMIC DNA]</scope>
    <source>
        <strain evidence="2 3">DSM 17305</strain>
    </source>
</reference>
<comment type="caution">
    <text evidence="2">The sequence shown here is derived from an EMBL/GenBank/DDBJ whole genome shotgun (WGS) entry which is preliminary data.</text>
</comment>
<gene>
    <name evidence="2" type="ORF">FB475_1732</name>
</gene>